<dbReference type="AlphaFoldDB" id="A0A939ERC0"/>
<dbReference type="Proteomes" id="UP000664779">
    <property type="component" value="Unassembled WGS sequence"/>
</dbReference>
<dbReference type="Pfam" id="PF02608">
    <property type="entry name" value="Bmp"/>
    <property type="match status" value="1"/>
</dbReference>
<comment type="similarity">
    <text evidence="2">Belongs to the BMP lipoprotein family.</text>
</comment>
<evidence type="ECO:0000313" key="9">
    <source>
        <dbReference type="Proteomes" id="UP000664779"/>
    </source>
</evidence>
<dbReference type="InterPro" id="IPR028082">
    <property type="entry name" value="Peripla_BP_I"/>
</dbReference>
<keyword evidence="9" id="KW-1185">Reference proteome</keyword>
<evidence type="ECO:0000256" key="2">
    <source>
        <dbReference type="ARBA" id="ARBA00008610"/>
    </source>
</evidence>
<evidence type="ECO:0000256" key="3">
    <source>
        <dbReference type="ARBA" id="ARBA00022475"/>
    </source>
</evidence>
<keyword evidence="3" id="KW-1003">Cell membrane</keyword>
<evidence type="ECO:0000256" key="1">
    <source>
        <dbReference type="ARBA" id="ARBA00004193"/>
    </source>
</evidence>
<reference evidence="8" key="1">
    <citation type="submission" date="2021-03" db="EMBL/GenBank/DDBJ databases">
        <title>Roseibium sp. CAU 1637 isolated from Incheon.</title>
        <authorList>
            <person name="Kim W."/>
        </authorList>
    </citation>
    <scope>NUCLEOTIDE SEQUENCE</scope>
    <source>
        <strain evidence="8">CAU 1637</strain>
    </source>
</reference>
<dbReference type="CDD" id="cd06354">
    <property type="entry name" value="PBP1_PrnA-like"/>
    <property type="match status" value="1"/>
</dbReference>
<organism evidence="8 9">
    <name type="scientific">Roseibium limicola</name>
    <dbReference type="NCBI Taxonomy" id="2816037"/>
    <lineage>
        <taxon>Bacteria</taxon>
        <taxon>Pseudomonadati</taxon>
        <taxon>Pseudomonadota</taxon>
        <taxon>Alphaproteobacteria</taxon>
        <taxon>Hyphomicrobiales</taxon>
        <taxon>Stappiaceae</taxon>
        <taxon>Roseibium</taxon>
    </lineage>
</organism>
<dbReference type="PANTHER" id="PTHR34296">
    <property type="entry name" value="TRANSCRIPTIONAL ACTIVATOR PROTEIN MED"/>
    <property type="match status" value="1"/>
</dbReference>
<dbReference type="EMBL" id="JAFLNF010000004">
    <property type="protein sequence ID" value="MBO0345664.1"/>
    <property type="molecule type" value="Genomic_DNA"/>
</dbReference>
<dbReference type="InterPro" id="IPR003760">
    <property type="entry name" value="PnrA-like"/>
</dbReference>
<dbReference type="InterPro" id="IPR050957">
    <property type="entry name" value="BMP_lipoprotein"/>
</dbReference>
<dbReference type="Gene3D" id="3.40.50.2300">
    <property type="match status" value="2"/>
</dbReference>
<keyword evidence="6" id="KW-0449">Lipoprotein</keyword>
<proteinExistence type="inferred from homology"/>
<dbReference type="RefSeq" id="WP_206940485.1">
    <property type="nucleotide sequence ID" value="NZ_JAFLNF010000004.1"/>
</dbReference>
<evidence type="ECO:0000256" key="4">
    <source>
        <dbReference type="ARBA" id="ARBA00022729"/>
    </source>
</evidence>
<gene>
    <name evidence="8" type="ORF">J0X15_10575</name>
</gene>
<protein>
    <submittedName>
        <fullName evidence="8">BMP family ABC transporter substrate-binding protein</fullName>
    </submittedName>
</protein>
<evidence type="ECO:0000256" key="6">
    <source>
        <dbReference type="ARBA" id="ARBA00023288"/>
    </source>
</evidence>
<name>A0A939ERC0_9HYPH</name>
<dbReference type="PANTHER" id="PTHR34296:SF2">
    <property type="entry name" value="ABC TRANSPORTER GUANOSINE-BINDING PROTEIN NUPN"/>
    <property type="match status" value="1"/>
</dbReference>
<dbReference type="GO" id="GO:0005886">
    <property type="term" value="C:plasma membrane"/>
    <property type="evidence" value="ECO:0007669"/>
    <property type="project" value="UniProtKB-SubCell"/>
</dbReference>
<comment type="caution">
    <text evidence="8">The sequence shown here is derived from an EMBL/GenBank/DDBJ whole genome shotgun (WGS) entry which is preliminary data.</text>
</comment>
<evidence type="ECO:0000256" key="5">
    <source>
        <dbReference type="ARBA" id="ARBA00023136"/>
    </source>
</evidence>
<keyword evidence="5" id="KW-0472">Membrane</keyword>
<feature type="domain" description="ABC transporter substrate-binding protein PnrA-like" evidence="7">
    <location>
        <begin position="37"/>
        <end position="317"/>
    </location>
</feature>
<accession>A0A939ERC0</accession>
<evidence type="ECO:0000313" key="8">
    <source>
        <dbReference type="EMBL" id="MBO0345664.1"/>
    </source>
</evidence>
<keyword evidence="4" id="KW-0732">Signal</keyword>
<sequence>MVTLRERVLAAMAVFALGICTLPTRGSADPAIVYSVGGKFDGSFNESALQGVKRFRQETSADVREFELERDAQSLQALRNFASRGHVPVVAIGFNQASAVEAAAREFPDAPFAIIDMVVDQPNVASYVFKEQEGAYLAGLLAAMATQTGTIGFVGGMDIPIVRRFLCGYKLGAAASRKDINVLSAMAGDTPAAFADPVRGAELARSQIAQGADVIIQAAGGTGIGVLQAVADAGALGIGTDSNQNGLHPGQILTSIRKRVDQAVYDSFKSSAEGTFKPGIRVLGLAEGGMDWVLDDNNDELITEPMKSAAGFATEAIASGKIQVHDVVSDGACPL</sequence>
<dbReference type="SUPFAM" id="SSF53822">
    <property type="entry name" value="Periplasmic binding protein-like I"/>
    <property type="match status" value="1"/>
</dbReference>
<evidence type="ECO:0000259" key="7">
    <source>
        <dbReference type="Pfam" id="PF02608"/>
    </source>
</evidence>
<comment type="subcellular location">
    <subcellularLocation>
        <location evidence="1">Cell membrane</location>
        <topology evidence="1">Lipid-anchor</topology>
    </subcellularLocation>
</comment>